<dbReference type="HOGENOM" id="CLU_622626_0_0_1"/>
<evidence type="ECO:0000313" key="3">
    <source>
        <dbReference type="Proteomes" id="UP000006039"/>
    </source>
</evidence>
<organism evidence="1">
    <name type="scientific">Gaeumannomyces tritici (strain R3-111a-1)</name>
    <name type="common">Wheat and barley take-all root rot fungus</name>
    <name type="synonym">Gaeumannomyces graminis var. tritici</name>
    <dbReference type="NCBI Taxonomy" id="644352"/>
    <lineage>
        <taxon>Eukaryota</taxon>
        <taxon>Fungi</taxon>
        <taxon>Dikarya</taxon>
        <taxon>Ascomycota</taxon>
        <taxon>Pezizomycotina</taxon>
        <taxon>Sordariomycetes</taxon>
        <taxon>Sordariomycetidae</taxon>
        <taxon>Magnaporthales</taxon>
        <taxon>Magnaporthaceae</taxon>
        <taxon>Gaeumannomyces</taxon>
    </lineage>
</organism>
<dbReference type="EnsemblFungi" id="EJT80156">
    <property type="protein sequence ID" value="EJT80156"/>
    <property type="gene ID" value="GGTG_00160"/>
</dbReference>
<name>J3NFW6_GAET3</name>
<evidence type="ECO:0000313" key="2">
    <source>
        <dbReference type="EnsemblFungi" id="EJT80156"/>
    </source>
</evidence>
<keyword evidence="3" id="KW-1185">Reference proteome</keyword>
<sequence length="440" mass="51466">MSINMDLRAATWEENPQLHSLFFSSFPAEIRRAIYSYAFDVEIYTYGDFEVCHDFRITPNHDGGPDDDIRDELAKFRRRCGGGVESLRDALRGWTSETPWRWRGPKQYHPGPYHLKHYHKYRGDGPWADPDAPEWTCTSERPGYVGRPVLRPGGILLACRRAYTEAQSVLFEENERRFAVPETHAHPDRVSIPIEWSQDRQRWERKFTTIHLLANTDCIRWAMFPEQHFLRDVKHPRLTIRDCDWRGLHHRWKDVIVTASNIAEIKEECWFHWWWERRRGSYGIVRDLTEDGDFMIMDPYYGHDQNSPIPFPRLIPHPFDGGEVDLLKEKTSGNGAFGGEPVAMEADNERRHPRPSWVPPSIDFIQGGWGCEFTNMHRIEKFAITFDASEADRPFVAILVDWAIRAWRFPLNPAQTGVITIFLRPETRSKECRGVAHVPT</sequence>
<evidence type="ECO:0000313" key="1">
    <source>
        <dbReference type="EMBL" id="EJT80156.1"/>
    </source>
</evidence>
<dbReference type="RefSeq" id="XP_009216165.1">
    <property type="nucleotide sequence ID" value="XM_009217901.1"/>
</dbReference>
<reference evidence="2" key="5">
    <citation type="submission" date="2018-04" db="UniProtKB">
        <authorList>
            <consortium name="EnsemblFungi"/>
        </authorList>
    </citation>
    <scope>IDENTIFICATION</scope>
    <source>
        <strain evidence="2">R3-111a-1</strain>
    </source>
</reference>
<dbReference type="EMBL" id="GL385395">
    <property type="protein sequence ID" value="EJT80156.1"/>
    <property type="molecule type" value="Genomic_DNA"/>
</dbReference>
<dbReference type="Proteomes" id="UP000006039">
    <property type="component" value="Unassembled WGS sequence"/>
</dbReference>
<protein>
    <submittedName>
        <fullName evidence="1 2">Uncharacterized protein</fullName>
    </submittedName>
</protein>
<dbReference type="GeneID" id="20340618"/>
<gene>
    <name evidence="2" type="primary">20340618</name>
    <name evidence="1" type="ORF">GGTG_00160</name>
</gene>
<dbReference type="AlphaFoldDB" id="J3NFW6"/>
<accession>J3NFW6</accession>
<dbReference type="VEuPathDB" id="FungiDB:GGTG_00160"/>
<reference evidence="1" key="2">
    <citation type="submission" date="2010-07" db="EMBL/GenBank/DDBJ databases">
        <authorList>
            <consortium name="The Broad Institute Genome Sequencing Platform"/>
            <consortium name="Broad Institute Genome Sequencing Center for Infectious Disease"/>
            <person name="Ma L.-J."/>
            <person name="Dead R."/>
            <person name="Young S."/>
            <person name="Zeng Q."/>
            <person name="Koehrsen M."/>
            <person name="Alvarado L."/>
            <person name="Berlin A."/>
            <person name="Chapman S.B."/>
            <person name="Chen Z."/>
            <person name="Freedman E."/>
            <person name="Gellesch M."/>
            <person name="Goldberg J."/>
            <person name="Griggs A."/>
            <person name="Gujja S."/>
            <person name="Heilman E.R."/>
            <person name="Heiman D."/>
            <person name="Hepburn T."/>
            <person name="Howarth C."/>
            <person name="Jen D."/>
            <person name="Larson L."/>
            <person name="Mehta T."/>
            <person name="Neiman D."/>
            <person name="Pearson M."/>
            <person name="Roberts A."/>
            <person name="Saif S."/>
            <person name="Shea T."/>
            <person name="Shenoy N."/>
            <person name="Sisk P."/>
            <person name="Stolte C."/>
            <person name="Sykes S."/>
            <person name="Walk T."/>
            <person name="White J."/>
            <person name="Yandava C."/>
            <person name="Haas B."/>
            <person name="Nusbaum C."/>
            <person name="Birren B."/>
        </authorList>
    </citation>
    <scope>NUCLEOTIDE SEQUENCE</scope>
    <source>
        <strain evidence="1">R3-111a-1</strain>
    </source>
</reference>
<reference evidence="1" key="3">
    <citation type="submission" date="2010-09" db="EMBL/GenBank/DDBJ databases">
        <title>Annotation of Gaeumannomyces graminis var. tritici R3-111a-1.</title>
        <authorList>
            <consortium name="The Broad Institute Genome Sequencing Platform"/>
            <person name="Ma L.-J."/>
            <person name="Dead R."/>
            <person name="Young S.K."/>
            <person name="Zeng Q."/>
            <person name="Gargeya S."/>
            <person name="Fitzgerald M."/>
            <person name="Haas B."/>
            <person name="Abouelleil A."/>
            <person name="Alvarado L."/>
            <person name="Arachchi H.M."/>
            <person name="Berlin A."/>
            <person name="Brown A."/>
            <person name="Chapman S.B."/>
            <person name="Chen Z."/>
            <person name="Dunbar C."/>
            <person name="Freedman E."/>
            <person name="Gearin G."/>
            <person name="Gellesch M."/>
            <person name="Goldberg J."/>
            <person name="Griggs A."/>
            <person name="Gujja S."/>
            <person name="Heiman D."/>
            <person name="Howarth C."/>
            <person name="Larson L."/>
            <person name="Lui A."/>
            <person name="MacDonald P.J.P."/>
            <person name="Mehta T."/>
            <person name="Montmayeur A."/>
            <person name="Murphy C."/>
            <person name="Neiman D."/>
            <person name="Pearson M."/>
            <person name="Priest M."/>
            <person name="Roberts A."/>
            <person name="Saif S."/>
            <person name="Shea T."/>
            <person name="Shenoy N."/>
            <person name="Sisk P."/>
            <person name="Stolte C."/>
            <person name="Sykes S."/>
            <person name="Yandava C."/>
            <person name="Wortman J."/>
            <person name="Nusbaum C."/>
            <person name="Birren B."/>
        </authorList>
    </citation>
    <scope>NUCLEOTIDE SEQUENCE</scope>
    <source>
        <strain evidence="1">R3-111a-1</strain>
    </source>
</reference>
<dbReference type="OrthoDB" id="288942at2759"/>
<reference evidence="2" key="4">
    <citation type="journal article" date="2015" name="G3 (Bethesda)">
        <title>Genome sequences of three phytopathogenic species of the Magnaporthaceae family of fungi.</title>
        <authorList>
            <person name="Okagaki L.H."/>
            <person name="Nunes C.C."/>
            <person name="Sailsbery J."/>
            <person name="Clay B."/>
            <person name="Brown D."/>
            <person name="John T."/>
            <person name="Oh Y."/>
            <person name="Young N."/>
            <person name="Fitzgerald M."/>
            <person name="Haas B.J."/>
            <person name="Zeng Q."/>
            <person name="Young S."/>
            <person name="Adiconis X."/>
            <person name="Fan L."/>
            <person name="Levin J.Z."/>
            <person name="Mitchell T.K."/>
            <person name="Okubara P.A."/>
            <person name="Farman M.L."/>
            <person name="Kohn L.M."/>
            <person name="Birren B."/>
            <person name="Ma L.-J."/>
            <person name="Dean R.A."/>
        </authorList>
    </citation>
    <scope>NUCLEOTIDE SEQUENCE</scope>
    <source>
        <strain evidence="2">R3-111a-1</strain>
    </source>
</reference>
<dbReference type="STRING" id="644352.J3NFW6"/>
<dbReference type="eggNOG" id="ENOG502R91M">
    <property type="taxonomic scope" value="Eukaryota"/>
</dbReference>
<proteinExistence type="predicted"/>
<reference evidence="3" key="1">
    <citation type="submission" date="2010-07" db="EMBL/GenBank/DDBJ databases">
        <title>The genome sequence of Gaeumannomyces graminis var. tritici strain R3-111a-1.</title>
        <authorList>
            <consortium name="The Broad Institute Genome Sequencing Platform"/>
            <person name="Ma L.-J."/>
            <person name="Dead R."/>
            <person name="Young S."/>
            <person name="Zeng Q."/>
            <person name="Koehrsen M."/>
            <person name="Alvarado L."/>
            <person name="Berlin A."/>
            <person name="Chapman S.B."/>
            <person name="Chen Z."/>
            <person name="Freedman E."/>
            <person name="Gellesch M."/>
            <person name="Goldberg J."/>
            <person name="Griggs A."/>
            <person name="Gujja S."/>
            <person name="Heilman E.R."/>
            <person name="Heiman D."/>
            <person name="Hepburn T."/>
            <person name="Howarth C."/>
            <person name="Jen D."/>
            <person name="Larson L."/>
            <person name="Mehta T."/>
            <person name="Neiman D."/>
            <person name="Pearson M."/>
            <person name="Roberts A."/>
            <person name="Saif S."/>
            <person name="Shea T."/>
            <person name="Shenoy N."/>
            <person name="Sisk P."/>
            <person name="Stolte C."/>
            <person name="Sykes S."/>
            <person name="Walk T."/>
            <person name="White J."/>
            <person name="Yandava C."/>
            <person name="Haas B."/>
            <person name="Nusbaum C."/>
            <person name="Birren B."/>
        </authorList>
    </citation>
    <scope>NUCLEOTIDE SEQUENCE [LARGE SCALE GENOMIC DNA]</scope>
    <source>
        <strain evidence="3">R3-111a-1</strain>
    </source>
</reference>